<dbReference type="GO" id="GO:0000444">
    <property type="term" value="C:MIS12/MIND type complex"/>
    <property type="evidence" value="ECO:0007669"/>
    <property type="project" value="InterPro"/>
</dbReference>
<dbReference type="InterPro" id="IPR013218">
    <property type="entry name" value="Dsn1/Mis13"/>
</dbReference>
<accession>A0A8C7WC96</accession>
<dbReference type="PANTHER" id="PTHR14778:SF2">
    <property type="entry name" value="KINETOCHORE-ASSOCIATED PROTEIN DSN1 HOMOLOG"/>
    <property type="match status" value="1"/>
</dbReference>
<dbReference type="PANTHER" id="PTHR14778">
    <property type="entry name" value="KINETOCHORE-ASSOCIATED PROTEIN DSN1 HOMOLOG"/>
    <property type="match status" value="1"/>
</dbReference>
<reference evidence="2" key="1">
    <citation type="submission" date="2020-07" db="EMBL/GenBank/DDBJ databases">
        <title>A long reads based de novo assembly of the rainbow trout Arlee double haploid line genome.</title>
        <authorList>
            <person name="Gao G."/>
            <person name="Palti Y."/>
        </authorList>
    </citation>
    <scope>NUCLEOTIDE SEQUENCE [LARGE SCALE GENOMIC DNA]</scope>
</reference>
<dbReference type="GO" id="GO:0007059">
    <property type="term" value="P:chromosome segregation"/>
    <property type="evidence" value="ECO:0007669"/>
    <property type="project" value="InterPro"/>
</dbReference>
<dbReference type="Ensembl" id="ENSOMYT00000091946.2">
    <property type="protein sequence ID" value="ENSOMYP00000084407.2"/>
    <property type="gene ID" value="ENSOMYG00000038957.2"/>
</dbReference>
<organism evidence="2 3">
    <name type="scientific">Oncorhynchus mykiss</name>
    <name type="common">Rainbow trout</name>
    <name type="synonym">Salmo gairdneri</name>
    <dbReference type="NCBI Taxonomy" id="8022"/>
    <lineage>
        <taxon>Eukaryota</taxon>
        <taxon>Metazoa</taxon>
        <taxon>Chordata</taxon>
        <taxon>Craniata</taxon>
        <taxon>Vertebrata</taxon>
        <taxon>Euteleostomi</taxon>
        <taxon>Actinopterygii</taxon>
        <taxon>Neopterygii</taxon>
        <taxon>Teleostei</taxon>
        <taxon>Protacanthopterygii</taxon>
        <taxon>Salmoniformes</taxon>
        <taxon>Salmonidae</taxon>
        <taxon>Salmoninae</taxon>
        <taxon>Oncorhynchus</taxon>
    </lineage>
</organism>
<sequence>MFIGGHVAHCFISRHAYLYMGGAILFVRGQIFKKKMADIHSGEQSESCDSSAEHQKMVHQEEIPQQGLKRVCPGSPSPAAPHPKSPRRHTPSSTTTHMSETIEVQIEPCSGGEGQGRDPEGGVLTEGRSFSPSSTQRKSWRRSTRGRRSLPALSNTSQTLCRSISQSLPEEERLEKLMEASMRLAVEKLQDSLSTTPNGSLESLQTQVEDVQKEWCCLAKDLRSEPQCQQLLTSTANDTAMQNTLEQTRKAIHRLQAESASWDSLLDKHRSKAEELARRVEQCQETGVTLDPSCLAQSSQSQLIQNKPDYHSLLCRQQPVLSTMDMVMDTQCKMVRELLSILEQSQLLVKETSCRLATDVGFQELSSDPVRDLLAGPPPSVSTNASS</sequence>
<feature type="compositionally biased region" description="Basic residues" evidence="1">
    <location>
        <begin position="138"/>
        <end position="148"/>
    </location>
</feature>
<evidence type="ECO:0000256" key="1">
    <source>
        <dbReference type="SAM" id="MobiDB-lite"/>
    </source>
</evidence>
<evidence type="ECO:0000313" key="2">
    <source>
        <dbReference type="Ensembl" id="ENSOMYP00000084407.2"/>
    </source>
</evidence>
<name>A0A8C7WC96_ONCMY</name>
<protein>
    <submittedName>
        <fullName evidence="2">DSN1 component of MIS12 kinetochore complex</fullName>
    </submittedName>
</protein>
<keyword evidence="3" id="KW-1185">Reference proteome</keyword>
<proteinExistence type="predicted"/>
<dbReference type="Proteomes" id="UP000694395">
    <property type="component" value="Chromosome 12"/>
</dbReference>
<dbReference type="AlphaFoldDB" id="A0A8C7WC96"/>
<dbReference type="GeneTree" id="ENSGT00390000011347"/>
<reference evidence="2" key="2">
    <citation type="submission" date="2025-08" db="UniProtKB">
        <authorList>
            <consortium name="Ensembl"/>
        </authorList>
    </citation>
    <scope>IDENTIFICATION</scope>
</reference>
<feature type="region of interest" description="Disordered" evidence="1">
    <location>
        <begin position="43"/>
        <end position="159"/>
    </location>
</feature>
<feature type="compositionally biased region" description="Basic and acidic residues" evidence="1">
    <location>
        <begin position="51"/>
        <end position="62"/>
    </location>
</feature>
<evidence type="ECO:0000313" key="3">
    <source>
        <dbReference type="Proteomes" id="UP000694395"/>
    </source>
</evidence>
<dbReference type="GO" id="GO:0051301">
    <property type="term" value="P:cell division"/>
    <property type="evidence" value="ECO:0007669"/>
    <property type="project" value="InterPro"/>
</dbReference>
<reference evidence="2" key="3">
    <citation type="submission" date="2025-09" db="UniProtKB">
        <authorList>
            <consortium name="Ensembl"/>
        </authorList>
    </citation>
    <scope>IDENTIFICATION</scope>
</reference>